<dbReference type="Proteomes" id="UP000789342">
    <property type="component" value="Unassembled WGS sequence"/>
</dbReference>
<protein>
    <submittedName>
        <fullName evidence="1">3031_t:CDS:1</fullName>
    </submittedName>
</protein>
<organism evidence="1 2">
    <name type="scientific">Acaulospora morrowiae</name>
    <dbReference type="NCBI Taxonomy" id="94023"/>
    <lineage>
        <taxon>Eukaryota</taxon>
        <taxon>Fungi</taxon>
        <taxon>Fungi incertae sedis</taxon>
        <taxon>Mucoromycota</taxon>
        <taxon>Glomeromycotina</taxon>
        <taxon>Glomeromycetes</taxon>
        <taxon>Diversisporales</taxon>
        <taxon>Acaulosporaceae</taxon>
        <taxon>Acaulospora</taxon>
    </lineage>
</organism>
<dbReference type="EMBL" id="CAJVPV010043137">
    <property type="protein sequence ID" value="CAG8765146.1"/>
    <property type="molecule type" value="Genomic_DNA"/>
</dbReference>
<dbReference type="GO" id="GO:0003677">
    <property type="term" value="F:DNA binding"/>
    <property type="evidence" value="ECO:0007669"/>
    <property type="project" value="InterPro"/>
</dbReference>
<evidence type="ECO:0000313" key="1">
    <source>
        <dbReference type="EMBL" id="CAG8765146.1"/>
    </source>
</evidence>
<dbReference type="AlphaFoldDB" id="A0A9N9J5T0"/>
<reference evidence="1" key="1">
    <citation type="submission" date="2021-06" db="EMBL/GenBank/DDBJ databases">
        <authorList>
            <person name="Kallberg Y."/>
            <person name="Tangrot J."/>
            <person name="Rosling A."/>
        </authorList>
    </citation>
    <scope>NUCLEOTIDE SEQUENCE</scope>
    <source>
        <strain evidence="1">CL551</strain>
    </source>
</reference>
<evidence type="ECO:0000313" key="2">
    <source>
        <dbReference type="Proteomes" id="UP000789342"/>
    </source>
</evidence>
<proteinExistence type="predicted"/>
<dbReference type="PANTHER" id="PTHR21446">
    <property type="entry name" value="DUF3504 DOMAIN-CONTAINING PROTEIN"/>
    <property type="match status" value="1"/>
</dbReference>
<dbReference type="PANTHER" id="PTHR21446:SF12">
    <property type="entry name" value="POTASSIUM CHANNEL TETRAMERIZATION DOMAIN CONTAINING 1"/>
    <property type="match status" value="1"/>
</dbReference>
<sequence>EVWEFIYGVHITKGEQYSQASLKNALASINRHLHECKLDWKLNLLNKTDFPTINSTVDEILKKMKKLGIGAAKPYDRITDKELKLILNHNEMSPNNPTDLLHHVFLWICLLGCLQGGEHQTLLVEQFVDTDQGLLFKKFYQKNDQGGIEGNQHTFEILFPDDISNQITPNTDIKKYILMRLIKYKAKEFYLCVSKNESEQNISYHSGRDISIQLIFNTGNEEIKAMAISGHSSSS</sequence>
<comment type="caution">
    <text evidence="1">The sequence shown here is derived from an EMBL/GenBank/DDBJ whole genome shotgun (WGS) entry which is preliminary data.</text>
</comment>
<dbReference type="OrthoDB" id="2335491at2759"/>
<name>A0A9N9J5T0_9GLOM</name>
<dbReference type="InterPro" id="IPR052787">
    <property type="entry name" value="MAVS"/>
</dbReference>
<feature type="non-terminal residue" evidence="1">
    <location>
        <position position="235"/>
    </location>
</feature>
<keyword evidence="2" id="KW-1185">Reference proteome</keyword>
<dbReference type="InterPro" id="IPR011010">
    <property type="entry name" value="DNA_brk_join_enz"/>
</dbReference>
<dbReference type="SUPFAM" id="SSF56349">
    <property type="entry name" value="DNA breaking-rejoining enzymes"/>
    <property type="match status" value="1"/>
</dbReference>
<accession>A0A9N9J5T0</accession>
<feature type="non-terminal residue" evidence="1">
    <location>
        <position position="1"/>
    </location>
</feature>
<gene>
    <name evidence="1" type="ORF">AMORRO_LOCUS16210</name>
</gene>